<comment type="similarity">
    <text evidence="1">Belongs to the DNA mismatch repair MutS family.</text>
</comment>
<dbReference type="Gramene" id="AET2Gv20357400.5">
    <property type="protein sequence ID" value="AET2Gv20357400.5"/>
    <property type="gene ID" value="AET2Gv20357400"/>
</dbReference>
<dbReference type="InterPro" id="IPR045076">
    <property type="entry name" value="MutS"/>
</dbReference>
<dbReference type="GO" id="GO:0005634">
    <property type="term" value="C:nucleus"/>
    <property type="evidence" value="ECO:0007669"/>
    <property type="project" value="TreeGrafter"/>
</dbReference>
<dbReference type="SUPFAM" id="SSF48334">
    <property type="entry name" value="DNA repair protein MutS, domain III"/>
    <property type="match status" value="1"/>
</dbReference>
<organism evidence="3 4">
    <name type="scientific">Aegilops tauschii subsp. strangulata</name>
    <name type="common">Goatgrass</name>
    <dbReference type="NCBI Taxonomy" id="200361"/>
    <lineage>
        <taxon>Eukaryota</taxon>
        <taxon>Viridiplantae</taxon>
        <taxon>Streptophyta</taxon>
        <taxon>Embryophyta</taxon>
        <taxon>Tracheophyta</taxon>
        <taxon>Spermatophyta</taxon>
        <taxon>Magnoliopsida</taxon>
        <taxon>Liliopsida</taxon>
        <taxon>Poales</taxon>
        <taxon>Poaceae</taxon>
        <taxon>BOP clade</taxon>
        <taxon>Pooideae</taxon>
        <taxon>Triticodae</taxon>
        <taxon>Triticeae</taxon>
        <taxon>Triticinae</taxon>
        <taxon>Aegilops</taxon>
    </lineage>
</organism>
<sequence>MFVSFYRIESEKGVIITNHSLSVTFNGSFDHMNIDSTSVQTLEIIDPLHTELWGTSNKKKSLFQMLKTTKTTGGSRLLRANLLQPLKDIQTINTRLDCLDELVSNEELFFGLTQGLRKFPKESDKVLCHFCFKPKKVTDEVLKPANGRKSQLLISDIIVLKTALDAIPFLSKVLKGANSFLLKNIYQTICENPKYESMRKRIGEVIDEDVIHSRAPFVACTQQCFAIKPGIDGLLDVARRSFCDTSEAIHNLATKYREEFTLPNLKIPYNNRLGFYFIIPLRDITEKLPNKFIQVVRHGKNVHCSSFELASVSLLLSKLIFLGFLGNWALTATLQSFDRAGNFSGLNFQYSTC</sequence>
<dbReference type="FunFam" id="1.10.1420.10:FF:000012">
    <property type="entry name" value="DNA mismatch repair protein MSH4"/>
    <property type="match status" value="1"/>
</dbReference>
<evidence type="ECO:0000313" key="3">
    <source>
        <dbReference type="EnsemblPlants" id="AET2Gv20357400.5"/>
    </source>
</evidence>
<dbReference type="FunFam" id="1.10.1420.10:FF:000011">
    <property type="entry name" value="DNA mismatch repair protein MSH4"/>
    <property type="match status" value="1"/>
</dbReference>
<accession>A0A453B4C8</accession>
<dbReference type="GO" id="GO:0007131">
    <property type="term" value="P:reciprocal meiotic recombination"/>
    <property type="evidence" value="ECO:0007669"/>
    <property type="project" value="TreeGrafter"/>
</dbReference>
<evidence type="ECO:0000256" key="1">
    <source>
        <dbReference type="ARBA" id="ARBA00006271"/>
    </source>
</evidence>
<dbReference type="InterPro" id="IPR036187">
    <property type="entry name" value="DNA_mismatch_repair_MutS_sf"/>
</dbReference>
<dbReference type="GO" id="GO:0140664">
    <property type="term" value="F:ATP-dependent DNA damage sensor activity"/>
    <property type="evidence" value="ECO:0007669"/>
    <property type="project" value="InterPro"/>
</dbReference>
<dbReference type="GO" id="GO:0006298">
    <property type="term" value="P:mismatch repair"/>
    <property type="evidence" value="ECO:0007669"/>
    <property type="project" value="InterPro"/>
</dbReference>
<reference evidence="4" key="2">
    <citation type="journal article" date="2017" name="Nat. Plants">
        <title>The Aegilops tauschii genome reveals multiple impacts of transposons.</title>
        <authorList>
            <person name="Zhao G."/>
            <person name="Zou C."/>
            <person name="Li K."/>
            <person name="Wang K."/>
            <person name="Li T."/>
            <person name="Gao L."/>
            <person name="Zhang X."/>
            <person name="Wang H."/>
            <person name="Yang Z."/>
            <person name="Liu X."/>
            <person name="Jiang W."/>
            <person name="Mao L."/>
            <person name="Kong X."/>
            <person name="Jiao Y."/>
            <person name="Jia J."/>
        </authorList>
    </citation>
    <scope>NUCLEOTIDE SEQUENCE [LARGE SCALE GENOMIC DNA]</scope>
    <source>
        <strain evidence="4">cv. AL8/78</strain>
    </source>
</reference>
<reference evidence="3" key="5">
    <citation type="journal article" date="2021" name="G3 (Bethesda)">
        <title>Aegilops tauschii genome assembly Aet v5.0 features greater sequence contiguity and improved annotation.</title>
        <authorList>
            <person name="Wang L."/>
            <person name="Zhu T."/>
            <person name="Rodriguez J.C."/>
            <person name="Deal K.R."/>
            <person name="Dubcovsky J."/>
            <person name="McGuire P.E."/>
            <person name="Lux T."/>
            <person name="Spannagl M."/>
            <person name="Mayer K.F.X."/>
            <person name="Baldrich P."/>
            <person name="Meyers B.C."/>
            <person name="Huo N."/>
            <person name="Gu Y.Q."/>
            <person name="Zhou H."/>
            <person name="Devos K.M."/>
            <person name="Bennetzen J.L."/>
            <person name="Unver T."/>
            <person name="Budak H."/>
            <person name="Gulick P.J."/>
            <person name="Galiba G."/>
            <person name="Kalapos B."/>
            <person name="Nelson D.R."/>
            <person name="Li P."/>
            <person name="You F.M."/>
            <person name="Luo M.C."/>
            <person name="Dvorak J."/>
        </authorList>
    </citation>
    <scope>NUCLEOTIDE SEQUENCE [LARGE SCALE GENOMIC DNA]</scope>
    <source>
        <strain evidence="3">cv. AL8/78</strain>
    </source>
</reference>
<name>A0A453B4C8_AEGTS</name>
<dbReference type="SMART" id="SM00533">
    <property type="entry name" value="MUTSd"/>
    <property type="match status" value="1"/>
</dbReference>
<dbReference type="EnsemblPlants" id="AET2Gv20357400.5">
    <property type="protein sequence ID" value="AET2Gv20357400.5"/>
    <property type="gene ID" value="AET2Gv20357400"/>
</dbReference>
<dbReference type="Pfam" id="PF05190">
    <property type="entry name" value="MutS_IV"/>
    <property type="match status" value="1"/>
</dbReference>
<reference evidence="3" key="4">
    <citation type="submission" date="2019-03" db="UniProtKB">
        <authorList>
            <consortium name="EnsemblPlants"/>
        </authorList>
    </citation>
    <scope>IDENTIFICATION</scope>
</reference>
<feature type="domain" description="DNA mismatch repair protein MutS core" evidence="2">
    <location>
        <begin position="57"/>
        <end position="349"/>
    </location>
</feature>
<protein>
    <recommendedName>
        <fullName evidence="2">DNA mismatch repair protein MutS core domain-containing protein</fullName>
    </recommendedName>
</protein>
<evidence type="ECO:0000313" key="4">
    <source>
        <dbReference type="Proteomes" id="UP000015105"/>
    </source>
</evidence>
<dbReference type="Proteomes" id="UP000015105">
    <property type="component" value="Chromosome 2D"/>
</dbReference>
<dbReference type="PANTHER" id="PTHR11361:SF21">
    <property type="entry name" value="MUTS PROTEIN HOMOLOG 4"/>
    <property type="match status" value="1"/>
</dbReference>
<dbReference type="AlphaFoldDB" id="A0A453B4C8"/>
<reference evidence="4" key="1">
    <citation type="journal article" date="2014" name="Science">
        <title>Ancient hybridizations among the ancestral genomes of bread wheat.</title>
        <authorList>
            <consortium name="International Wheat Genome Sequencing Consortium,"/>
            <person name="Marcussen T."/>
            <person name="Sandve S.R."/>
            <person name="Heier L."/>
            <person name="Spannagl M."/>
            <person name="Pfeifer M."/>
            <person name="Jakobsen K.S."/>
            <person name="Wulff B.B."/>
            <person name="Steuernagel B."/>
            <person name="Mayer K.F."/>
            <person name="Olsen O.A."/>
        </authorList>
    </citation>
    <scope>NUCLEOTIDE SEQUENCE [LARGE SCALE GENOMIC DNA]</scope>
    <source>
        <strain evidence="4">cv. AL8/78</strain>
    </source>
</reference>
<reference evidence="3" key="3">
    <citation type="journal article" date="2017" name="Nature">
        <title>Genome sequence of the progenitor of the wheat D genome Aegilops tauschii.</title>
        <authorList>
            <person name="Luo M.C."/>
            <person name="Gu Y.Q."/>
            <person name="Puiu D."/>
            <person name="Wang H."/>
            <person name="Twardziok S.O."/>
            <person name="Deal K.R."/>
            <person name="Huo N."/>
            <person name="Zhu T."/>
            <person name="Wang L."/>
            <person name="Wang Y."/>
            <person name="McGuire P.E."/>
            <person name="Liu S."/>
            <person name="Long H."/>
            <person name="Ramasamy R.K."/>
            <person name="Rodriguez J.C."/>
            <person name="Van S.L."/>
            <person name="Yuan L."/>
            <person name="Wang Z."/>
            <person name="Xia Z."/>
            <person name="Xiao L."/>
            <person name="Anderson O.D."/>
            <person name="Ouyang S."/>
            <person name="Liang Y."/>
            <person name="Zimin A.V."/>
            <person name="Pertea G."/>
            <person name="Qi P."/>
            <person name="Bennetzen J.L."/>
            <person name="Dai X."/>
            <person name="Dawson M.W."/>
            <person name="Muller H.G."/>
            <person name="Kugler K."/>
            <person name="Rivarola-Duarte L."/>
            <person name="Spannagl M."/>
            <person name="Mayer K.F.X."/>
            <person name="Lu F.H."/>
            <person name="Bevan M.W."/>
            <person name="Leroy P."/>
            <person name="Li P."/>
            <person name="You F.M."/>
            <person name="Sun Q."/>
            <person name="Liu Z."/>
            <person name="Lyons E."/>
            <person name="Wicker T."/>
            <person name="Salzberg S.L."/>
            <person name="Devos K.M."/>
            <person name="Dvorak J."/>
        </authorList>
    </citation>
    <scope>NUCLEOTIDE SEQUENCE [LARGE SCALE GENOMIC DNA]</scope>
    <source>
        <strain evidence="3">cv. AL8/78</strain>
    </source>
</reference>
<dbReference type="GO" id="GO:0005524">
    <property type="term" value="F:ATP binding"/>
    <property type="evidence" value="ECO:0007669"/>
    <property type="project" value="InterPro"/>
</dbReference>
<dbReference type="GO" id="GO:0030983">
    <property type="term" value="F:mismatched DNA binding"/>
    <property type="evidence" value="ECO:0007669"/>
    <property type="project" value="InterPro"/>
</dbReference>
<dbReference type="PANTHER" id="PTHR11361">
    <property type="entry name" value="DNA MISMATCH REPAIR PROTEIN MUTS FAMILY MEMBER"/>
    <property type="match status" value="1"/>
</dbReference>
<proteinExistence type="inferred from homology"/>
<dbReference type="Gene3D" id="1.10.1420.10">
    <property type="match status" value="2"/>
</dbReference>
<dbReference type="InterPro" id="IPR007696">
    <property type="entry name" value="DNA_mismatch_repair_MutS_core"/>
</dbReference>
<dbReference type="Pfam" id="PF05192">
    <property type="entry name" value="MutS_III"/>
    <property type="match status" value="1"/>
</dbReference>
<dbReference type="InterPro" id="IPR007861">
    <property type="entry name" value="DNA_mismatch_repair_MutS_clamp"/>
</dbReference>
<evidence type="ECO:0000259" key="2">
    <source>
        <dbReference type="SMART" id="SM00533"/>
    </source>
</evidence>
<keyword evidence="4" id="KW-1185">Reference proteome</keyword>